<organism evidence="1 2">
    <name type="scientific">Necator americanus</name>
    <name type="common">Human hookworm</name>
    <dbReference type="NCBI Taxonomy" id="51031"/>
    <lineage>
        <taxon>Eukaryota</taxon>
        <taxon>Metazoa</taxon>
        <taxon>Ecdysozoa</taxon>
        <taxon>Nematoda</taxon>
        <taxon>Chromadorea</taxon>
        <taxon>Rhabditida</taxon>
        <taxon>Rhabditina</taxon>
        <taxon>Rhabditomorpha</taxon>
        <taxon>Strongyloidea</taxon>
        <taxon>Ancylostomatidae</taxon>
        <taxon>Bunostominae</taxon>
        <taxon>Necator</taxon>
    </lineage>
</organism>
<protein>
    <recommendedName>
        <fullName evidence="3">Phlebovirus glycoprotein G2 fusion domain-containing protein</fullName>
    </recommendedName>
</protein>
<accession>A0ABR1DKC2</accession>
<sequence length="133" mass="14757">MYQGSVLFSQSTPIPFYQPGRTKGLVGSRAESSLRSIMLKPQRNFLPSALHRCKAGSDYSSSNDTAVLDILKRVIQQHVGVDSITIYRTGCEKAKSCLKGTCCRYDGCNERLYTMMLTDISAVPDLHEHLPPT</sequence>
<keyword evidence="2" id="KW-1185">Reference proteome</keyword>
<gene>
    <name evidence="1" type="primary">Necator_chrIV.g16015</name>
    <name evidence="1" type="ORF">RB195_002719</name>
</gene>
<comment type="caution">
    <text evidence="1">The sequence shown here is derived from an EMBL/GenBank/DDBJ whole genome shotgun (WGS) entry which is preliminary data.</text>
</comment>
<evidence type="ECO:0008006" key="3">
    <source>
        <dbReference type="Google" id="ProtNLM"/>
    </source>
</evidence>
<dbReference type="Proteomes" id="UP001303046">
    <property type="component" value="Unassembled WGS sequence"/>
</dbReference>
<proteinExistence type="predicted"/>
<evidence type="ECO:0000313" key="1">
    <source>
        <dbReference type="EMBL" id="KAK6750920.1"/>
    </source>
</evidence>
<dbReference type="EMBL" id="JAVFWL010000004">
    <property type="protein sequence ID" value="KAK6750920.1"/>
    <property type="molecule type" value="Genomic_DNA"/>
</dbReference>
<reference evidence="1 2" key="1">
    <citation type="submission" date="2023-08" db="EMBL/GenBank/DDBJ databases">
        <title>A Necator americanus chromosomal reference genome.</title>
        <authorList>
            <person name="Ilik V."/>
            <person name="Petrzelkova K.J."/>
            <person name="Pardy F."/>
            <person name="Fuh T."/>
            <person name="Niatou-Singa F.S."/>
            <person name="Gouil Q."/>
            <person name="Baker L."/>
            <person name="Ritchie M.E."/>
            <person name="Jex A.R."/>
            <person name="Gazzola D."/>
            <person name="Li H."/>
            <person name="Toshio Fujiwara R."/>
            <person name="Zhan B."/>
            <person name="Aroian R.V."/>
            <person name="Pafco B."/>
            <person name="Schwarz E.M."/>
        </authorList>
    </citation>
    <scope>NUCLEOTIDE SEQUENCE [LARGE SCALE GENOMIC DNA]</scope>
    <source>
        <strain evidence="1 2">Aroian</strain>
        <tissue evidence="1">Whole animal</tissue>
    </source>
</reference>
<name>A0ABR1DKC2_NECAM</name>
<evidence type="ECO:0000313" key="2">
    <source>
        <dbReference type="Proteomes" id="UP001303046"/>
    </source>
</evidence>